<dbReference type="EMBL" id="KV428019">
    <property type="protein sequence ID" value="KZT41720.1"/>
    <property type="molecule type" value="Genomic_DNA"/>
</dbReference>
<dbReference type="Proteomes" id="UP000076798">
    <property type="component" value="Unassembled WGS sequence"/>
</dbReference>
<organism evidence="2 3">
    <name type="scientific">Sistotremastrum suecicum HHB10207 ss-3</name>
    <dbReference type="NCBI Taxonomy" id="1314776"/>
    <lineage>
        <taxon>Eukaryota</taxon>
        <taxon>Fungi</taxon>
        <taxon>Dikarya</taxon>
        <taxon>Basidiomycota</taxon>
        <taxon>Agaricomycotina</taxon>
        <taxon>Agaricomycetes</taxon>
        <taxon>Sistotremastrales</taxon>
        <taxon>Sistotremastraceae</taxon>
        <taxon>Sistotremastrum</taxon>
    </lineage>
</organism>
<feature type="region of interest" description="Disordered" evidence="1">
    <location>
        <begin position="78"/>
        <end position="102"/>
    </location>
</feature>
<protein>
    <submittedName>
        <fullName evidence="2">Uncharacterized protein</fullName>
    </submittedName>
</protein>
<dbReference type="AlphaFoldDB" id="A0A166GJ17"/>
<feature type="compositionally biased region" description="Low complexity" evidence="1">
    <location>
        <begin position="89"/>
        <end position="102"/>
    </location>
</feature>
<gene>
    <name evidence="2" type="ORF">SISSUDRAFT_236561</name>
</gene>
<accession>A0A166GJ17</accession>
<evidence type="ECO:0000313" key="3">
    <source>
        <dbReference type="Proteomes" id="UP000076798"/>
    </source>
</evidence>
<evidence type="ECO:0000313" key="2">
    <source>
        <dbReference type="EMBL" id="KZT41720.1"/>
    </source>
</evidence>
<name>A0A166GJ17_9AGAM</name>
<evidence type="ECO:0000256" key="1">
    <source>
        <dbReference type="SAM" id="MobiDB-lite"/>
    </source>
</evidence>
<keyword evidence="3" id="KW-1185">Reference proteome</keyword>
<reference evidence="2 3" key="1">
    <citation type="journal article" date="2016" name="Mol. Biol. Evol.">
        <title>Comparative Genomics of Early-Diverging Mushroom-Forming Fungi Provides Insights into the Origins of Lignocellulose Decay Capabilities.</title>
        <authorList>
            <person name="Nagy L.G."/>
            <person name="Riley R."/>
            <person name="Tritt A."/>
            <person name="Adam C."/>
            <person name="Daum C."/>
            <person name="Floudas D."/>
            <person name="Sun H."/>
            <person name="Yadav J.S."/>
            <person name="Pangilinan J."/>
            <person name="Larsson K.H."/>
            <person name="Matsuura K."/>
            <person name="Barry K."/>
            <person name="Labutti K."/>
            <person name="Kuo R."/>
            <person name="Ohm R.A."/>
            <person name="Bhattacharya S.S."/>
            <person name="Shirouzu T."/>
            <person name="Yoshinaga Y."/>
            <person name="Martin F.M."/>
            <person name="Grigoriev I.V."/>
            <person name="Hibbett D.S."/>
        </authorList>
    </citation>
    <scope>NUCLEOTIDE SEQUENCE [LARGE SCALE GENOMIC DNA]</scope>
    <source>
        <strain evidence="2 3">HHB10207 ss-3</strain>
    </source>
</reference>
<sequence length="102" mass="11115">MAEAARDQALACHKVGGNFTGSERWEDTSVGSLSRENDAMHDDLHGEPAEVARWTRCHMHGVQIPRDSRICRSCSSISTPATGRHKEQSSSSTSQCASCMSH</sequence>
<proteinExistence type="predicted"/>